<organism evidence="3 4">
    <name type="scientific">Blastocystis sp. subtype 1 (strain ATCC 50177 / NandII)</name>
    <dbReference type="NCBI Taxonomy" id="478820"/>
    <lineage>
        <taxon>Eukaryota</taxon>
        <taxon>Sar</taxon>
        <taxon>Stramenopiles</taxon>
        <taxon>Bigyra</taxon>
        <taxon>Opalozoa</taxon>
        <taxon>Opalinata</taxon>
        <taxon>Blastocystidae</taxon>
        <taxon>Blastocystis</taxon>
    </lineage>
</organism>
<comment type="caution">
    <text evidence="3">The sequence shown here is derived from an EMBL/GenBank/DDBJ whole genome shotgun (WGS) entry which is preliminary data.</text>
</comment>
<dbReference type="OrthoDB" id="29853at2759"/>
<evidence type="ECO:0000313" key="3">
    <source>
        <dbReference type="EMBL" id="OAO17579.1"/>
    </source>
</evidence>
<dbReference type="GO" id="GO:0015031">
    <property type="term" value="P:protein transport"/>
    <property type="evidence" value="ECO:0007669"/>
    <property type="project" value="InterPro"/>
</dbReference>
<sequence length="254" mass="27938">MFGFFQKTDPSDIKALCCRAIERIKIMTQQYNAQIANDRKDVVAKYKKGEVELAQIRVVEGIIYNKRYLSTIQLLSVYISTLNARVDYLLQERDIPTNMESCIGSILACKGRFDIPELSELCAFLENRYKKSVNMLVNGCDTRISSRLIPTVPSSAEVDSELEETLKKNGIAYAPIHPQSPFADPSAPSVGVPPSFTQTTANPMPSVPTVTPFTPAPFQPAQFPPAPQMPLPPTPNMTGPGVSNSPNNSVFPTL</sequence>
<keyword evidence="4" id="KW-1185">Reference proteome</keyword>
<feature type="compositionally biased region" description="Pro residues" evidence="2">
    <location>
        <begin position="214"/>
        <end position="235"/>
    </location>
</feature>
<dbReference type="PANTHER" id="PTHR12161">
    <property type="entry name" value="IST1 FAMILY MEMBER"/>
    <property type="match status" value="1"/>
</dbReference>
<gene>
    <name evidence="3" type="ORF">AV274_0718</name>
</gene>
<feature type="compositionally biased region" description="Low complexity" evidence="2">
    <location>
        <begin position="203"/>
        <end position="213"/>
    </location>
</feature>
<dbReference type="EMBL" id="LXWW01000025">
    <property type="protein sequence ID" value="OAO17579.1"/>
    <property type="molecule type" value="Genomic_DNA"/>
</dbReference>
<dbReference type="AlphaFoldDB" id="A0A196SP27"/>
<accession>A0A196SP27</accession>
<dbReference type="Gene3D" id="1.20.1260.60">
    <property type="entry name" value="Vacuolar protein sorting-associated protein Ist1"/>
    <property type="match status" value="1"/>
</dbReference>
<evidence type="ECO:0008006" key="5">
    <source>
        <dbReference type="Google" id="ProtNLM"/>
    </source>
</evidence>
<comment type="similarity">
    <text evidence="1">Belongs to the IST1 family.</text>
</comment>
<proteinExistence type="inferred from homology"/>
<dbReference type="InterPro" id="IPR042277">
    <property type="entry name" value="IST1-like"/>
</dbReference>
<protein>
    <recommendedName>
        <fullName evidence="5">IST1-like protein</fullName>
    </recommendedName>
</protein>
<evidence type="ECO:0000313" key="4">
    <source>
        <dbReference type="Proteomes" id="UP000078348"/>
    </source>
</evidence>
<feature type="compositionally biased region" description="Polar residues" evidence="2">
    <location>
        <begin position="241"/>
        <end position="254"/>
    </location>
</feature>
<dbReference type="Proteomes" id="UP000078348">
    <property type="component" value="Unassembled WGS sequence"/>
</dbReference>
<dbReference type="STRING" id="478820.A0A196SP27"/>
<dbReference type="InterPro" id="IPR005061">
    <property type="entry name" value="Ist1"/>
</dbReference>
<evidence type="ECO:0000256" key="1">
    <source>
        <dbReference type="ARBA" id="ARBA00005536"/>
    </source>
</evidence>
<evidence type="ECO:0000256" key="2">
    <source>
        <dbReference type="SAM" id="MobiDB-lite"/>
    </source>
</evidence>
<reference evidence="3 4" key="1">
    <citation type="submission" date="2016-05" db="EMBL/GenBank/DDBJ databases">
        <title>Nuclear genome of Blastocystis sp. subtype 1 NandII.</title>
        <authorList>
            <person name="Gentekaki E."/>
            <person name="Curtis B."/>
            <person name="Stairs C."/>
            <person name="Eme L."/>
            <person name="Herman E."/>
            <person name="Klimes V."/>
            <person name="Arias M.C."/>
            <person name="Elias M."/>
            <person name="Hilliou F."/>
            <person name="Klute M."/>
            <person name="Malik S.-B."/>
            <person name="Pightling A."/>
            <person name="Rachubinski R."/>
            <person name="Salas D."/>
            <person name="Schlacht A."/>
            <person name="Suga H."/>
            <person name="Archibald J."/>
            <person name="Ball S.G."/>
            <person name="Clark G."/>
            <person name="Dacks J."/>
            <person name="Van Der Giezen M."/>
            <person name="Tsaousis A."/>
            <person name="Roger A."/>
        </authorList>
    </citation>
    <scope>NUCLEOTIDE SEQUENCE [LARGE SCALE GENOMIC DNA]</scope>
    <source>
        <strain evidence="4">ATCC 50177 / NandII</strain>
    </source>
</reference>
<name>A0A196SP27_BLAHN</name>
<dbReference type="PANTHER" id="PTHR12161:SF5">
    <property type="entry name" value="IST1 HOMOLOG"/>
    <property type="match status" value="1"/>
</dbReference>
<feature type="region of interest" description="Disordered" evidence="2">
    <location>
        <begin position="196"/>
        <end position="254"/>
    </location>
</feature>
<dbReference type="Pfam" id="PF03398">
    <property type="entry name" value="Ist1"/>
    <property type="match status" value="1"/>
</dbReference>